<accession>A0A1I3SBU1</accession>
<dbReference type="EMBL" id="FORU01000010">
    <property type="protein sequence ID" value="SFJ56264.1"/>
    <property type="molecule type" value="Genomic_DNA"/>
</dbReference>
<evidence type="ECO:0000313" key="2">
    <source>
        <dbReference type="Proteomes" id="UP000243887"/>
    </source>
</evidence>
<dbReference type="RefSeq" id="WP_090679499.1">
    <property type="nucleotide sequence ID" value="NZ_FORU01000010.1"/>
</dbReference>
<name>A0A1I3SBU1_9FLAO</name>
<dbReference type="Proteomes" id="UP000243887">
    <property type="component" value="Unassembled WGS sequence"/>
</dbReference>
<dbReference type="OrthoDB" id="1452548at2"/>
<keyword evidence="2" id="KW-1185">Reference proteome</keyword>
<dbReference type="AlphaFoldDB" id="A0A1I3SBU1"/>
<protein>
    <submittedName>
        <fullName evidence="1">Uncharacterized protein</fullName>
    </submittedName>
</protein>
<sequence length="89" mass="9598">MKLIGSSNVDIQQIAITKGDGTTETFMEDYGNSWEREITTKNGFSAEANARVTDGKSGKLEAQIIKDGKVIKTSNSEGPILLVSVSTFQ</sequence>
<proteinExistence type="predicted"/>
<reference evidence="2" key="1">
    <citation type="submission" date="2016-10" db="EMBL/GenBank/DDBJ databases">
        <authorList>
            <person name="Varghese N."/>
            <person name="Submissions S."/>
        </authorList>
    </citation>
    <scope>NUCLEOTIDE SEQUENCE [LARGE SCALE GENOMIC DNA]</scope>
    <source>
        <strain evidence="2">DSM 26542</strain>
    </source>
</reference>
<gene>
    <name evidence="1" type="ORF">SAMN04487893_11023</name>
</gene>
<evidence type="ECO:0000313" key="1">
    <source>
        <dbReference type="EMBL" id="SFJ56264.1"/>
    </source>
</evidence>
<organism evidence="1 2">
    <name type="scientific">Myroides guanonis</name>
    <dbReference type="NCBI Taxonomy" id="1150112"/>
    <lineage>
        <taxon>Bacteria</taxon>
        <taxon>Pseudomonadati</taxon>
        <taxon>Bacteroidota</taxon>
        <taxon>Flavobacteriia</taxon>
        <taxon>Flavobacteriales</taxon>
        <taxon>Flavobacteriaceae</taxon>
        <taxon>Myroides</taxon>
    </lineage>
</organism>